<reference evidence="2" key="1">
    <citation type="submission" date="2014-11" db="EMBL/GenBank/DDBJ databases">
        <authorList>
            <person name="Amaro Gonzalez C."/>
        </authorList>
    </citation>
    <scope>NUCLEOTIDE SEQUENCE</scope>
</reference>
<organism evidence="2">
    <name type="scientific">Anguilla anguilla</name>
    <name type="common">European freshwater eel</name>
    <name type="synonym">Muraena anguilla</name>
    <dbReference type="NCBI Taxonomy" id="7936"/>
    <lineage>
        <taxon>Eukaryota</taxon>
        <taxon>Metazoa</taxon>
        <taxon>Chordata</taxon>
        <taxon>Craniata</taxon>
        <taxon>Vertebrata</taxon>
        <taxon>Euteleostomi</taxon>
        <taxon>Actinopterygii</taxon>
        <taxon>Neopterygii</taxon>
        <taxon>Teleostei</taxon>
        <taxon>Anguilliformes</taxon>
        <taxon>Anguillidae</taxon>
        <taxon>Anguilla</taxon>
    </lineage>
</organism>
<feature type="region of interest" description="Disordered" evidence="1">
    <location>
        <begin position="1"/>
        <end position="21"/>
    </location>
</feature>
<evidence type="ECO:0000313" key="2">
    <source>
        <dbReference type="EMBL" id="JAH20950.1"/>
    </source>
</evidence>
<accession>A0A0E9QXK2</accession>
<evidence type="ECO:0000256" key="1">
    <source>
        <dbReference type="SAM" id="MobiDB-lite"/>
    </source>
</evidence>
<sequence length="38" mass="4201">MLPRETSQAASAKPEFGHTRLRNTLRDGVAVKSQCMNV</sequence>
<dbReference type="AlphaFoldDB" id="A0A0E9QXK2"/>
<name>A0A0E9QXK2_ANGAN</name>
<feature type="compositionally biased region" description="Polar residues" evidence="1">
    <location>
        <begin position="1"/>
        <end position="10"/>
    </location>
</feature>
<reference evidence="2" key="2">
    <citation type="journal article" date="2015" name="Fish Shellfish Immunol.">
        <title>Early steps in the European eel (Anguilla anguilla)-Vibrio vulnificus interaction in the gills: Role of the RtxA13 toxin.</title>
        <authorList>
            <person name="Callol A."/>
            <person name="Pajuelo D."/>
            <person name="Ebbesson L."/>
            <person name="Teles M."/>
            <person name="MacKenzie S."/>
            <person name="Amaro C."/>
        </authorList>
    </citation>
    <scope>NUCLEOTIDE SEQUENCE</scope>
</reference>
<proteinExistence type="predicted"/>
<protein>
    <submittedName>
        <fullName evidence="2">Uncharacterized protein</fullName>
    </submittedName>
</protein>
<dbReference type="EMBL" id="GBXM01087627">
    <property type="protein sequence ID" value="JAH20950.1"/>
    <property type="molecule type" value="Transcribed_RNA"/>
</dbReference>